<dbReference type="EMBL" id="CM002872">
    <property type="protein sequence ID" value="KFK35626.1"/>
    <property type="molecule type" value="Genomic_DNA"/>
</dbReference>
<evidence type="ECO:0000313" key="2">
    <source>
        <dbReference type="Proteomes" id="UP000029120"/>
    </source>
</evidence>
<gene>
    <name evidence="1" type="ordered locus">AALP_Aa4g015500</name>
</gene>
<dbReference type="OrthoDB" id="1749511at2759"/>
<dbReference type="Proteomes" id="UP000029120">
    <property type="component" value="Chromosome 4"/>
</dbReference>
<dbReference type="AlphaFoldDB" id="A0A087H0H4"/>
<evidence type="ECO:0000313" key="1">
    <source>
        <dbReference type="EMBL" id="KFK35626.1"/>
    </source>
</evidence>
<name>A0A087H0H4_ARAAL</name>
<dbReference type="Gramene" id="KFK35626">
    <property type="protein sequence ID" value="KFK35626"/>
    <property type="gene ID" value="AALP_AA4G015500"/>
</dbReference>
<reference evidence="2" key="1">
    <citation type="journal article" date="2015" name="Nat. Plants">
        <title>Genome expansion of Arabis alpina linked with retrotransposition and reduced symmetric DNA methylation.</title>
        <authorList>
            <person name="Willing E.M."/>
            <person name="Rawat V."/>
            <person name="Mandakova T."/>
            <person name="Maumus F."/>
            <person name="James G.V."/>
            <person name="Nordstroem K.J."/>
            <person name="Becker C."/>
            <person name="Warthmann N."/>
            <person name="Chica C."/>
            <person name="Szarzynska B."/>
            <person name="Zytnicki M."/>
            <person name="Albani M.C."/>
            <person name="Kiefer C."/>
            <person name="Bergonzi S."/>
            <person name="Castaings L."/>
            <person name="Mateos J.L."/>
            <person name="Berns M.C."/>
            <person name="Bujdoso N."/>
            <person name="Piofczyk T."/>
            <person name="de Lorenzo L."/>
            <person name="Barrero-Sicilia C."/>
            <person name="Mateos I."/>
            <person name="Piednoel M."/>
            <person name="Hagmann J."/>
            <person name="Chen-Min-Tao R."/>
            <person name="Iglesias-Fernandez R."/>
            <person name="Schuster S.C."/>
            <person name="Alonso-Blanco C."/>
            <person name="Roudier F."/>
            <person name="Carbonero P."/>
            <person name="Paz-Ares J."/>
            <person name="Davis S.J."/>
            <person name="Pecinka A."/>
            <person name="Quesneville H."/>
            <person name="Colot V."/>
            <person name="Lysak M.A."/>
            <person name="Weigel D."/>
            <person name="Coupland G."/>
            <person name="Schneeberger K."/>
        </authorList>
    </citation>
    <scope>NUCLEOTIDE SEQUENCE [LARGE SCALE GENOMIC DNA]</scope>
    <source>
        <strain evidence="2">cv. Pajares</strain>
    </source>
</reference>
<protein>
    <submittedName>
        <fullName evidence="1">Uncharacterized protein</fullName>
    </submittedName>
</protein>
<proteinExistence type="predicted"/>
<accession>A0A087H0H4</accession>
<keyword evidence="2" id="KW-1185">Reference proteome</keyword>
<sequence>MTRRLTIPVITGENAGGCVLRIEQYFERGKVSESEKLQAVKIFGQDLMALATIRPEKEEKGWEKNVMMGLRVKMRLGMKILEPINLKKMMGMAREVEEWNRAPKEQSESLMGEMHLIGQLTQQSV</sequence>
<organism evidence="1 2">
    <name type="scientific">Arabis alpina</name>
    <name type="common">Alpine rock-cress</name>
    <dbReference type="NCBI Taxonomy" id="50452"/>
    <lineage>
        <taxon>Eukaryota</taxon>
        <taxon>Viridiplantae</taxon>
        <taxon>Streptophyta</taxon>
        <taxon>Embryophyta</taxon>
        <taxon>Tracheophyta</taxon>
        <taxon>Spermatophyta</taxon>
        <taxon>Magnoliopsida</taxon>
        <taxon>eudicotyledons</taxon>
        <taxon>Gunneridae</taxon>
        <taxon>Pentapetalae</taxon>
        <taxon>rosids</taxon>
        <taxon>malvids</taxon>
        <taxon>Brassicales</taxon>
        <taxon>Brassicaceae</taxon>
        <taxon>Arabideae</taxon>
        <taxon>Arabis</taxon>
    </lineage>
</organism>